<evidence type="ECO:0000313" key="1">
    <source>
        <dbReference type="EMBL" id="KAJ9120734.1"/>
    </source>
</evidence>
<gene>
    <name evidence="1" type="ORF">QFC22_002665</name>
</gene>
<sequence>MGASTALPSGQVTPISELPPSIMGEGDIANGDSHQQLPMDYFDFDLSSFASDGGLTSTGINLGINGDDDGQIQNFLDTSTRTESAIHGNGNTGSAAAPAAAIWGEGDQRLSGGPAEKTSQPAMMQGNQQLHEQFAVEPNTSQSHAQPSTTTDTQRRLESIQMQQMNLQRQLDELQQQQRQQHDQNSQSQMHQYQHQQQTYHQPQQRQAAQQDPNHTGSYVSPMVYPQTHVNFGSALSLTTGTPLQGPSPANSNTQEFFSPLGSPALGPIQHGASVRKRHRSSLSNATSPASMSLNHLPQYVQSRNAEAATVSPALLPQGALHAQRFMNMDGNNQAYLTDWAKLLSDNSSTSSSQISEASLPSPVHRKSAELAAQFSQYEAHTESHNMHSRQMNPRPASTQSPALGPHRSGNGKTRPSPMIKPSQRPGRSNLGNGNSVTSSPLVVATTNGTNYSPAIIPGGQFVDGVPSGSVGSGSLSPVDLSTILMPPPPPPHQRTEGNSAKFSPITPAALMQIGAVGGLSVLQESTHTPRAVHEPALSLRTRHSSQSQTQTSQSQSQTPKAEQATLPNLEATISVEMASKHQLPVGQSGLISAIALERLRAIKPGAKTTTFRPTTKASPLLQATKNGKSSKMANEANIPPEVRKSSHKQAEQRRRDSLKSGFDELRLLLPPINAEALDPETGEPIPGSSAPRLLPKSSLVPDSNPNKAVSKVALLKYSNEYIGRLNGKVERRDNYIDILKEAIRSCRHIAGFGPDEQLDELLDYAFEDEDEDEVPTGVAMAQELAQQQDQDGSLQTSVEEKGKSVANQMEGPTGAKRGRKSVANKDVSGTTTATTPTTRGKRKPVETPVAGSTGNTRAGRKGRRDSTLSIVMPEGEVAFVDDVEVGEEGLANNAQHTNGLVAIDSAELLTGTDCDVDMLFDTDQRV</sequence>
<name>A0ACC2XBI8_9TREE</name>
<protein>
    <submittedName>
        <fullName evidence="1">Uncharacterized protein</fullName>
    </submittedName>
</protein>
<comment type="caution">
    <text evidence="1">The sequence shown here is derived from an EMBL/GenBank/DDBJ whole genome shotgun (WGS) entry which is preliminary data.</text>
</comment>
<dbReference type="Proteomes" id="UP001243375">
    <property type="component" value="Unassembled WGS sequence"/>
</dbReference>
<keyword evidence="2" id="KW-1185">Reference proteome</keyword>
<reference evidence="1" key="1">
    <citation type="submission" date="2023-04" db="EMBL/GenBank/DDBJ databases">
        <title>Draft Genome sequencing of Naganishia species isolated from polar environments using Oxford Nanopore Technology.</title>
        <authorList>
            <person name="Leo P."/>
            <person name="Venkateswaran K."/>
        </authorList>
    </citation>
    <scope>NUCLEOTIDE SEQUENCE</scope>
    <source>
        <strain evidence="1">MNA-CCFEE 5425</strain>
    </source>
</reference>
<proteinExistence type="predicted"/>
<organism evidence="1 2">
    <name type="scientific">Naganishia vaughanmartiniae</name>
    <dbReference type="NCBI Taxonomy" id="1424756"/>
    <lineage>
        <taxon>Eukaryota</taxon>
        <taxon>Fungi</taxon>
        <taxon>Dikarya</taxon>
        <taxon>Basidiomycota</taxon>
        <taxon>Agaricomycotina</taxon>
        <taxon>Tremellomycetes</taxon>
        <taxon>Filobasidiales</taxon>
        <taxon>Filobasidiaceae</taxon>
        <taxon>Naganishia</taxon>
    </lineage>
</organism>
<evidence type="ECO:0000313" key="2">
    <source>
        <dbReference type="Proteomes" id="UP001243375"/>
    </source>
</evidence>
<accession>A0ACC2XBI8</accession>
<dbReference type="EMBL" id="JASBWU010000006">
    <property type="protein sequence ID" value="KAJ9120734.1"/>
    <property type="molecule type" value="Genomic_DNA"/>
</dbReference>